<feature type="non-terminal residue" evidence="3">
    <location>
        <position position="1"/>
    </location>
</feature>
<evidence type="ECO:0000259" key="2">
    <source>
        <dbReference type="PROSITE" id="PS51034"/>
    </source>
</evidence>
<dbReference type="OrthoDB" id="10068552at2759"/>
<keyword evidence="1" id="KW-1015">Disulfide bond</keyword>
<dbReference type="EMBL" id="CAJPEX010009680">
    <property type="protein sequence ID" value="CAG0924923.1"/>
    <property type="molecule type" value="Genomic_DNA"/>
</dbReference>
<sequence length="252" mass="28461">TCAAERQKPMRERNHDEMFRVHIQFDKDHATHEDVNFVAQCTAGEKYAKEVKFSYTITDPMPAYISGAESSAAVFDVDVRNGISPDSPRLKGEIIIGTPLTLVLKMKAVHAYFLDLKVLSCWATFGEPTESFKAKRKNWDFSKMSPYPLELVQNGCSVRPNVFGNFHKVPSKPSDRELTYYALLRAFRFVDSDTVVTKCKVVLCYGHCPGNHKPCENHHTLTTKLPFPGFPGLRGHEADIPQRLRRVGALES</sequence>
<evidence type="ECO:0000313" key="4">
    <source>
        <dbReference type="Proteomes" id="UP000678499"/>
    </source>
</evidence>
<name>A0A7R9C234_9CRUS</name>
<proteinExistence type="predicted"/>
<protein>
    <recommendedName>
        <fullName evidence="2">ZP domain-containing protein</fullName>
    </recommendedName>
</protein>
<dbReference type="InterPro" id="IPR042235">
    <property type="entry name" value="ZP-C_dom"/>
</dbReference>
<organism evidence="3">
    <name type="scientific">Notodromas monacha</name>
    <dbReference type="NCBI Taxonomy" id="399045"/>
    <lineage>
        <taxon>Eukaryota</taxon>
        <taxon>Metazoa</taxon>
        <taxon>Ecdysozoa</taxon>
        <taxon>Arthropoda</taxon>
        <taxon>Crustacea</taxon>
        <taxon>Oligostraca</taxon>
        <taxon>Ostracoda</taxon>
        <taxon>Podocopa</taxon>
        <taxon>Podocopida</taxon>
        <taxon>Cypridocopina</taxon>
        <taxon>Cypridoidea</taxon>
        <taxon>Cyprididae</taxon>
        <taxon>Notodromas</taxon>
    </lineage>
</organism>
<dbReference type="EMBL" id="OA891717">
    <property type="protein sequence ID" value="CAD7284771.1"/>
    <property type="molecule type" value="Genomic_DNA"/>
</dbReference>
<dbReference type="PROSITE" id="PS51034">
    <property type="entry name" value="ZP_2"/>
    <property type="match status" value="1"/>
</dbReference>
<dbReference type="Proteomes" id="UP000678499">
    <property type="component" value="Unassembled WGS sequence"/>
</dbReference>
<accession>A0A7R9C234</accession>
<dbReference type="Gene3D" id="2.60.40.4100">
    <property type="entry name" value="Zona pellucida, ZP-C domain"/>
    <property type="match status" value="1"/>
</dbReference>
<dbReference type="InterPro" id="IPR001507">
    <property type="entry name" value="ZP_dom"/>
</dbReference>
<reference evidence="3" key="1">
    <citation type="submission" date="2020-11" db="EMBL/GenBank/DDBJ databases">
        <authorList>
            <person name="Tran Van P."/>
        </authorList>
    </citation>
    <scope>NUCLEOTIDE SEQUENCE</scope>
</reference>
<dbReference type="PANTHER" id="PTHR46560">
    <property type="entry name" value="CYPHER, ISOFORM B"/>
    <property type="match status" value="1"/>
</dbReference>
<dbReference type="InterPro" id="IPR055355">
    <property type="entry name" value="ZP-C"/>
</dbReference>
<keyword evidence="4" id="KW-1185">Reference proteome</keyword>
<dbReference type="Pfam" id="PF00100">
    <property type="entry name" value="Zona_pellucida"/>
    <property type="match status" value="1"/>
</dbReference>
<dbReference type="AlphaFoldDB" id="A0A7R9C234"/>
<gene>
    <name evidence="3" type="ORF">NMOB1V02_LOCUS12375</name>
</gene>
<evidence type="ECO:0000313" key="3">
    <source>
        <dbReference type="EMBL" id="CAD7284771.1"/>
    </source>
</evidence>
<feature type="domain" description="ZP" evidence="2">
    <location>
        <begin position="1"/>
        <end position="222"/>
    </location>
</feature>
<evidence type="ECO:0000256" key="1">
    <source>
        <dbReference type="ARBA" id="ARBA00023157"/>
    </source>
</evidence>
<dbReference type="PANTHER" id="PTHR46560:SF5">
    <property type="entry name" value="CYPHER, ISOFORM B"/>
    <property type="match status" value="1"/>
</dbReference>